<reference evidence="1 2" key="1">
    <citation type="journal article" date="2016" name="Sci. Rep.">
        <title>The Dendrobium catenatum Lindl. genome sequence provides insights into polysaccharide synthase, floral development and adaptive evolution.</title>
        <authorList>
            <person name="Zhang G.Q."/>
            <person name="Xu Q."/>
            <person name="Bian C."/>
            <person name="Tsai W.C."/>
            <person name="Yeh C.M."/>
            <person name="Liu K.W."/>
            <person name="Yoshida K."/>
            <person name="Zhang L.S."/>
            <person name="Chang S.B."/>
            <person name="Chen F."/>
            <person name="Shi Y."/>
            <person name="Su Y.Y."/>
            <person name="Zhang Y.Q."/>
            <person name="Chen L.J."/>
            <person name="Yin Y."/>
            <person name="Lin M."/>
            <person name="Huang H."/>
            <person name="Deng H."/>
            <person name="Wang Z.W."/>
            <person name="Zhu S.L."/>
            <person name="Zhao X."/>
            <person name="Deng C."/>
            <person name="Niu S.C."/>
            <person name="Huang J."/>
            <person name="Wang M."/>
            <person name="Liu G.H."/>
            <person name="Yang H.J."/>
            <person name="Xiao X.J."/>
            <person name="Hsiao Y.Y."/>
            <person name="Wu W.L."/>
            <person name="Chen Y.Y."/>
            <person name="Mitsuda N."/>
            <person name="Ohme-Takagi M."/>
            <person name="Luo Y.B."/>
            <person name="Van de Peer Y."/>
            <person name="Liu Z.J."/>
        </authorList>
    </citation>
    <scope>NUCLEOTIDE SEQUENCE [LARGE SCALE GENOMIC DNA]</scope>
    <source>
        <tissue evidence="1">The whole plant</tissue>
    </source>
</reference>
<keyword evidence="2" id="KW-1185">Reference proteome</keyword>
<dbReference type="Proteomes" id="UP000233837">
    <property type="component" value="Unassembled WGS sequence"/>
</dbReference>
<evidence type="ECO:0000313" key="1">
    <source>
        <dbReference type="EMBL" id="PKU76388.1"/>
    </source>
</evidence>
<name>A0A2I0WL65_9ASPA</name>
<proteinExistence type="predicted"/>
<organism evidence="1 2">
    <name type="scientific">Dendrobium catenatum</name>
    <dbReference type="NCBI Taxonomy" id="906689"/>
    <lineage>
        <taxon>Eukaryota</taxon>
        <taxon>Viridiplantae</taxon>
        <taxon>Streptophyta</taxon>
        <taxon>Embryophyta</taxon>
        <taxon>Tracheophyta</taxon>
        <taxon>Spermatophyta</taxon>
        <taxon>Magnoliopsida</taxon>
        <taxon>Liliopsida</taxon>
        <taxon>Asparagales</taxon>
        <taxon>Orchidaceae</taxon>
        <taxon>Epidendroideae</taxon>
        <taxon>Malaxideae</taxon>
        <taxon>Dendrobiinae</taxon>
        <taxon>Dendrobium</taxon>
    </lineage>
</organism>
<dbReference type="EMBL" id="KZ502537">
    <property type="protein sequence ID" value="PKU76388.1"/>
    <property type="molecule type" value="Genomic_DNA"/>
</dbReference>
<evidence type="ECO:0000313" key="2">
    <source>
        <dbReference type="Proteomes" id="UP000233837"/>
    </source>
</evidence>
<sequence>MHAFIGRGGMKNHGRGVLERGHLPCTPLLAVVGRPSFLVVFPLNGGDAGRLPKFRVKYYYTRTCFELKRTKYLDQTRKSSGLLNLIENVQGTSIRTNLNDF</sequence>
<dbReference type="AlphaFoldDB" id="A0A2I0WL65"/>
<reference evidence="1 2" key="2">
    <citation type="journal article" date="2017" name="Nature">
        <title>The Apostasia genome and the evolution of orchids.</title>
        <authorList>
            <person name="Zhang G.Q."/>
            <person name="Liu K.W."/>
            <person name="Li Z."/>
            <person name="Lohaus R."/>
            <person name="Hsiao Y.Y."/>
            <person name="Niu S.C."/>
            <person name="Wang J.Y."/>
            <person name="Lin Y.C."/>
            <person name="Xu Q."/>
            <person name="Chen L.J."/>
            <person name="Yoshida K."/>
            <person name="Fujiwara S."/>
            <person name="Wang Z.W."/>
            <person name="Zhang Y.Q."/>
            <person name="Mitsuda N."/>
            <person name="Wang M."/>
            <person name="Liu G.H."/>
            <person name="Pecoraro L."/>
            <person name="Huang H.X."/>
            <person name="Xiao X.J."/>
            <person name="Lin M."/>
            <person name="Wu X.Y."/>
            <person name="Wu W.L."/>
            <person name="Chen Y.Y."/>
            <person name="Chang S.B."/>
            <person name="Sakamoto S."/>
            <person name="Ohme-Takagi M."/>
            <person name="Yagi M."/>
            <person name="Zeng S.J."/>
            <person name="Shen C.Y."/>
            <person name="Yeh C.M."/>
            <person name="Luo Y.B."/>
            <person name="Tsai W.C."/>
            <person name="Van de Peer Y."/>
            <person name="Liu Z.J."/>
        </authorList>
    </citation>
    <scope>NUCLEOTIDE SEQUENCE [LARGE SCALE GENOMIC DNA]</scope>
    <source>
        <tissue evidence="1">The whole plant</tissue>
    </source>
</reference>
<gene>
    <name evidence="1" type="ORF">MA16_Dca000991</name>
</gene>
<protein>
    <submittedName>
        <fullName evidence="1">Uncharacterized protein</fullName>
    </submittedName>
</protein>
<accession>A0A2I0WL65</accession>